<dbReference type="AlphaFoldDB" id="A0A0R3WKF6"/>
<feature type="domain" description="GRAM" evidence="2">
    <location>
        <begin position="40"/>
        <end position="108"/>
    </location>
</feature>
<keyword evidence="4" id="KW-1185">Reference proteome</keyword>
<dbReference type="Pfam" id="PF02893">
    <property type="entry name" value="GRAM"/>
    <property type="match status" value="1"/>
</dbReference>
<dbReference type="Gene3D" id="1.10.10.750">
    <property type="entry name" value="Ypt/Rab-GAP domain of gyp1p, domain 1"/>
    <property type="match status" value="1"/>
</dbReference>
<dbReference type="InterPro" id="IPR011993">
    <property type="entry name" value="PH-like_dom_sf"/>
</dbReference>
<reference evidence="5" key="1">
    <citation type="submission" date="2017-02" db="UniProtKB">
        <authorList>
            <consortium name="WormBaseParasite"/>
        </authorList>
    </citation>
    <scope>IDENTIFICATION</scope>
</reference>
<evidence type="ECO:0000313" key="5">
    <source>
        <dbReference type="WBParaSite" id="TTAC_0000119401-mRNA-1"/>
    </source>
</evidence>
<feature type="domain" description="GRAM" evidence="2">
    <location>
        <begin position="168"/>
        <end position="236"/>
    </location>
</feature>
<gene>
    <name evidence="3" type="ORF">TTAC_LOCUS1195</name>
</gene>
<protein>
    <submittedName>
        <fullName evidence="5">Rab-GAP TBC domain-containing protein</fullName>
    </submittedName>
</protein>
<dbReference type="InterPro" id="IPR035969">
    <property type="entry name" value="Rab-GAP_TBC_sf"/>
</dbReference>
<dbReference type="Gene3D" id="2.30.29.30">
    <property type="entry name" value="Pleckstrin-homology domain (PH domain)/Phosphotyrosine-binding domain (PTB)"/>
    <property type="match status" value="1"/>
</dbReference>
<feature type="compositionally biased region" description="Polar residues" evidence="1">
    <location>
        <begin position="321"/>
        <end position="338"/>
    </location>
</feature>
<accession>A0A0R3WKF6</accession>
<dbReference type="SUPFAM" id="SSF47923">
    <property type="entry name" value="Ypt/Rab-GAP domain of gyp1p"/>
    <property type="match status" value="1"/>
</dbReference>
<feature type="region of interest" description="Disordered" evidence="1">
    <location>
        <begin position="321"/>
        <end position="348"/>
    </location>
</feature>
<dbReference type="Proteomes" id="UP000274429">
    <property type="component" value="Unassembled WGS sequence"/>
</dbReference>
<proteinExistence type="predicted"/>
<evidence type="ECO:0000313" key="4">
    <source>
        <dbReference type="Proteomes" id="UP000274429"/>
    </source>
</evidence>
<dbReference type="OrthoDB" id="17687at2759"/>
<feature type="compositionally biased region" description="Basic and acidic residues" evidence="1">
    <location>
        <begin position="339"/>
        <end position="348"/>
    </location>
</feature>
<sequence>MNRSKEIAISDDFDEITALMQEIESEIVPAMSQLSQTEVSNFLFNIFKKKAQSQLVPHCFSSYLAGKLPARGTLFLSINYISFLPSVSNIETQFSVPWIKVVYRFIVASRVDETFCIIQRLADLGARRLLDNDAYTALERDPIRFSSSGSILSSHHLLSRLDTYSRSEAYRKQFHLPTSEILYCEASCLLCTPFNKAEIAGRIYLSENFLCFRNSGNTYLLLVVPLSEVISVDVHISQVNPEYSDIIISNKDTVFVFVKVYDEEGFIDRLKYVVCDSSTVFDSGPEEVIMAEEALWSLNESNPPHSSASRIAAPLKALSQPNGANAENQQNSVTGNESSDIKTEVSTTDHHSARFIDYFPLDDTSTSQMEQSRNAAWERYFSIYGKGRSMYVVDELEELVLKGLPQNLRGHLWMLLSGAENDVDCAA</sequence>
<dbReference type="EMBL" id="UYWX01000209">
    <property type="protein sequence ID" value="VDM17606.1"/>
    <property type="molecule type" value="Genomic_DNA"/>
</dbReference>
<evidence type="ECO:0000259" key="2">
    <source>
        <dbReference type="SMART" id="SM00568"/>
    </source>
</evidence>
<reference evidence="3 4" key="2">
    <citation type="submission" date="2018-11" db="EMBL/GenBank/DDBJ databases">
        <authorList>
            <consortium name="Pathogen Informatics"/>
        </authorList>
    </citation>
    <scope>NUCLEOTIDE SEQUENCE [LARGE SCALE GENOMIC DNA]</scope>
</reference>
<dbReference type="SMART" id="SM00568">
    <property type="entry name" value="GRAM"/>
    <property type="match status" value="2"/>
</dbReference>
<evidence type="ECO:0000256" key="1">
    <source>
        <dbReference type="SAM" id="MobiDB-lite"/>
    </source>
</evidence>
<name>A0A0R3WKF6_HYDTA</name>
<organism evidence="5">
    <name type="scientific">Hydatigena taeniaeformis</name>
    <name type="common">Feline tapeworm</name>
    <name type="synonym">Taenia taeniaeformis</name>
    <dbReference type="NCBI Taxonomy" id="6205"/>
    <lineage>
        <taxon>Eukaryota</taxon>
        <taxon>Metazoa</taxon>
        <taxon>Spiralia</taxon>
        <taxon>Lophotrochozoa</taxon>
        <taxon>Platyhelminthes</taxon>
        <taxon>Cestoda</taxon>
        <taxon>Eucestoda</taxon>
        <taxon>Cyclophyllidea</taxon>
        <taxon>Taeniidae</taxon>
        <taxon>Hydatigera</taxon>
    </lineage>
</organism>
<dbReference type="STRING" id="6205.A0A0R3WKF6"/>
<evidence type="ECO:0000313" key="3">
    <source>
        <dbReference type="EMBL" id="VDM17606.1"/>
    </source>
</evidence>
<dbReference type="InterPro" id="IPR004182">
    <property type="entry name" value="GRAM"/>
</dbReference>
<dbReference type="WBParaSite" id="TTAC_0000119401-mRNA-1">
    <property type="protein sequence ID" value="TTAC_0000119401-mRNA-1"/>
    <property type="gene ID" value="TTAC_0000119401"/>
</dbReference>